<evidence type="ECO:0000313" key="2">
    <source>
        <dbReference type="Proteomes" id="UP000050482"/>
    </source>
</evidence>
<reference evidence="1 2" key="1">
    <citation type="submission" date="2015-09" db="EMBL/GenBank/DDBJ databases">
        <title>Draft genome sequence of Alicyclobacillus ferrooxydans DSM 22381.</title>
        <authorList>
            <person name="Hemp J."/>
        </authorList>
    </citation>
    <scope>NUCLEOTIDE SEQUENCE [LARGE SCALE GENOMIC DNA]</scope>
    <source>
        <strain evidence="1 2">TC-34</strain>
    </source>
</reference>
<comment type="caution">
    <text evidence="1">The sequence shown here is derived from an EMBL/GenBank/DDBJ whole genome shotgun (WGS) entry which is preliminary data.</text>
</comment>
<proteinExistence type="predicted"/>
<sequence>MTNLPVNISVGNISGNSGIYVGKNVTIFGLSSHSKSNSGFGDIGDSNLFYKTVSYVYDPDVIDTPIDDRDIHILQQQPAKGKDLSQTNIGVGTVWVNTLQQNAGTFIGTTSITGMDSHEKQNLAHGQIFGNQNISYGDLNVTQDQDVIDAVMHDQDNKAGVFLST</sequence>
<keyword evidence="2" id="KW-1185">Reference proteome</keyword>
<name>A0A0P9EZZ3_9BACL</name>
<dbReference type="STRING" id="471514.AN477_05915"/>
<organism evidence="1 2">
    <name type="scientific">Alicyclobacillus ferrooxydans</name>
    <dbReference type="NCBI Taxonomy" id="471514"/>
    <lineage>
        <taxon>Bacteria</taxon>
        <taxon>Bacillati</taxon>
        <taxon>Bacillota</taxon>
        <taxon>Bacilli</taxon>
        <taxon>Bacillales</taxon>
        <taxon>Alicyclobacillaceae</taxon>
        <taxon>Alicyclobacillus</taxon>
    </lineage>
</organism>
<dbReference type="Proteomes" id="UP000050482">
    <property type="component" value="Unassembled WGS sequence"/>
</dbReference>
<evidence type="ECO:0000313" key="1">
    <source>
        <dbReference type="EMBL" id="KPV44662.1"/>
    </source>
</evidence>
<dbReference type="PATRIC" id="fig|471514.4.peg.4156"/>
<protein>
    <recommendedName>
        <fullName evidence="3">Spore germination protein</fullName>
    </recommendedName>
</protein>
<accession>A0A0P9EZZ3</accession>
<evidence type="ECO:0008006" key="3">
    <source>
        <dbReference type="Google" id="ProtNLM"/>
    </source>
</evidence>
<gene>
    <name evidence="1" type="ORF">AN477_05915</name>
</gene>
<dbReference type="AlphaFoldDB" id="A0A0P9EZZ3"/>
<dbReference type="EMBL" id="LJCO01000030">
    <property type="protein sequence ID" value="KPV44662.1"/>
    <property type="molecule type" value="Genomic_DNA"/>
</dbReference>